<dbReference type="PROSITE" id="PS50932">
    <property type="entry name" value="HTH_LACI_2"/>
    <property type="match status" value="1"/>
</dbReference>
<dbReference type="CDD" id="cd01392">
    <property type="entry name" value="HTH_LacI"/>
    <property type="match status" value="1"/>
</dbReference>
<dbReference type="Gene3D" id="1.10.260.40">
    <property type="entry name" value="lambda repressor-like DNA-binding domains"/>
    <property type="match status" value="1"/>
</dbReference>
<keyword evidence="6" id="KW-1185">Reference proteome</keyword>
<dbReference type="InterPro" id="IPR046335">
    <property type="entry name" value="LacI/GalR-like_sensor"/>
</dbReference>
<dbReference type="PROSITE" id="PS00356">
    <property type="entry name" value="HTH_LACI_1"/>
    <property type="match status" value="1"/>
</dbReference>
<sequence length="349" mass="37627">MLGAVSRDDGSVVRMIDVANAAGVSAMTVSNVINGRPGVSAQTRLRVLATISKLGYQVNLAARHLRAGRTGAVGLIVPDIDRPYYAQLASRLAKGVEERGLHLVVERTGGDAERELEAISFGRLRMYDGVVISPLRVEAADLDQLRFETPVVFIGERPVPETFDHVMMDNVGGARQATRHLLTTGSRRIAIVGGRHDDHVDDMPSLRTRGYRQAHVELGADVDEDLVIEVESFDPASGFQAVKRLHESGIAFDGVFALTDAAATGVLRALADLRLEVPRDVQVIGFDNGKETEFLVPRLSSVEPGNDAMADRVLELLDHRVAAAGDGGDAPDPMTTIVTARLALRESTR</sequence>
<dbReference type="InterPro" id="IPR010982">
    <property type="entry name" value="Lambda_DNA-bd_dom_sf"/>
</dbReference>
<dbReference type="CDD" id="cd06267">
    <property type="entry name" value="PBP1_LacI_sugar_binding-like"/>
    <property type="match status" value="1"/>
</dbReference>
<organism evidence="5 6">
    <name type="scientific">Jiangella alkaliphila</name>
    <dbReference type="NCBI Taxonomy" id="419479"/>
    <lineage>
        <taxon>Bacteria</taxon>
        <taxon>Bacillati</taxon>
        <taxon>Actinomycetota</taxon>
        <taxon>Actinomycetes</taxon>
        <taxon>Jiangellales</taxon>
        <taxon>Jiangellaceae</taxon>
        <taxon>Jiangella</taxon>
    </lineage>
</organism>
<dbReference type="Gene3D" id="3.40.50.2300">
    <property type="match status" value="2"/>
</dbReference>
<dbReference type="InterPro" id="IPR000843">
    <property type="entry name" value="HTH_LacI"/>
</dbReference>
<dbReference type="PANTHER" id="PTHR30146:SF109">
    <property type="entry name" value="HTH-TYPE TRANSCRIPTIONAL REGULATOR GALS"/>
    <property type="match status" value="1"/>
</dbReference>
<keyword evidence="3" id="KW-0804">Transcription</keyword>
<dbReference type="Pfam" id="PF13377">
    <property type="entry name" value="Peripla_BP_3"/>
    <property type="match status" value="1"/>
</dbReference>
<evidence type="ECO:0000256" key="3">
    <source>
        <dbReference type="ARBA" id="ARBA00023163"/>
    </source>
</evidence>
<dbReference type="GO" id="GO:0003700">
    <property type="term" value="F:DNA-binding transcription factor activity"/>
    <property type="evidence" value="ECO:0007669"/>
    <property type="project" value="TreeGrafter"/>
</dbReference>
<dbReference type="EMBL" id="LT629791">
    <property type="protein sequence ID" value="SDU78466.1"/>
    <property type="molecule type" value="Genomic_DNA"/>
</dbReference>
<evidence type="ECO:0000313" key="6">
    <source>
        <dbReference type="Proteomes" id="UP000182977"/>
    </source>
</evidence>
<dbReference type="InterPro" id="IPR028082">
    <property type="entry name" value="Peripla_BP_I"/>
</dbReference>
<dbReference type="SMART" id="SM00354">
    <property type="entry name" value="HTH_LACI"/>
    <property type="match status" value="1"/>
</dbReference>
<proteinExistence type="predicted"/>
<evidence type="ECO:0000256" key="1">
    <source>
        <dbReference type="ARBA" id="ARBA00023015"/>
    </source>
</evidence>
<dbReference type="Pfam" id="PF00356">
    <property type="entry name" value="LacI"/>
    <property type="match status" value="1"/>
</dbReference>
<evidence type="ECO:0000256" key="2">
    <source>
        <dbReference type="ARBA" id="ARBA00023125"/>
    </source>
</evidence>
<evidence type="ECO:0000259" key="4">
    <source>
        <dbReference type="PROSITE" id="PS50932"/>
    </source>
</evidence>
<dbReference type="GO" id="GO:0000976">
    <property type="term" value="F:transcription cis-regulatory region binding"/>
    <property type="evidence" value="ECO:0007669"/>
    <property type="project" value="TreeGrafter"/>
</dbReference>
<reference evidence="6" key="1">
    <citation type="submission" date="2016-10" db="EMBL/GenBank/DDBJ databases">
        <authorList>
            <person name="Varghese N."/>
            <person name="Submissions S."/>
        </authorList>
    </citation>
    <scope>NUCLEOTIDE SEQUENCE [LARGE SCALE GENOMIC DNA]</scope>
    <source>
        <strain evidence="6">DSM 45079</strain>
    </source>
</reference>
<dbReference type="SUPFAM" id="SSF47413">
    <property type="entry name" value="lambda repressor-like DNA-binding domains"/>
    <property type="match status" value="1"/>
</dbReference>
<keyword evidence="2 5" id="KW-0238">DNA-binding</keyword>
<dbReference type="AlphaFoldDB" id="A0A1H2LDG7"/>
<keyword evidence="1" id="KW-0805">Transcription regulation</keyword>
<dbReference type="SUPFAM" id="SSF53822">
    <property type="entry name" value="Periplasmic binding protein-like I"/>
    <property type="match status" value="1"/>
</dbReference>
<accession>A0A1H2LDG7</accession>
<protein>
    <submittedName>
        <fullName evidence="5">DNA-binding transcriptional regulator, LacI/PurR family</fullName>
    </submittedName>
</protein>
<feature type="domain" description="HTH lacI-type" evidence="4">
    <location>
        <begin position="13"/>
        <end position="67"/>
    </location>
</feature>
<name>A0A1H2LDG7_9ACTN</name>
<dbReference type="STRING" id="419479.SAMN04488563_5791"/>
<dbReference type="Proteomes" id="UP000182977">
    <property type="component" value="Chromosome I"/>
</dbReference>
<gene>
    <name evidence="5" type="ORF">SAMN04488563_5791</name>
</gene>
<evidence type="ECO:0000313" key="5">
    <source>
        <dbReference type="EMBL" id="SDU78466.1"/>
    </source>
</evidence>
<dbReference type="PANTHER" id="PTHR30146">
    <property type="entry name" value="LACI-RELATED TRANSCRIPTIONAL REPRESSOR"/>
    <property type="match status" value="1"/>
</dbReference>